<accession>A0A7C3GJ16</accession>
<comment type="caution">
    <text evidence="1">The sequence shown here is derived from an EMBL/GenBank/DDBJ whole genome shotgun (WGS) entry which is preliminary data.</text>
</comment>
<name>A0A7C3GJ16_9BACT</name>
<organism evidence="1">
    <name type="scientific">Sulfurimonas autotrophica</name>
    <dbReference type="NCBI Taxonomy" id="202747"/>
    <lineage>
        <taxon>Bacteria</taxon>
        <taxon>Pseudomonadati</taxon>
        <taxon>Campylobacterota</taxon>
        <taxon>Epsilonproteobacteria</taxon>
        <taxon>Campylobacterales</taxon>
        <taxon>Sulfurimonadaceae</taxon>
        <taxon>Sulfurimonas</taxon>
    </lineage>
</organism>
<reference evidence="1" key="1">
    <citation type="journal article" date="2020" name="mSystems">
        <title>Genome- and Community-Level Interaction Insights into Carbon Utilization and Element Cycling Functions of Hydrothermarchaeota in Hydrothermal Sediment.</title>
        <authorList>
            <person name="Zhou Z."/>
            <person name="Liu Y."/>
            <person name="Xu W."/>
            <person name="Pan J."/>
            <person name="Luo Z.H."/>
            <person name="Li M."/>
        </authorList>
    </citation>
    <scope>NUCLEOTIDE SEQUENCE [LARGE SCALE GENOMIC DNA]</scope>
    <source>
        <strain evidence="1">HyVt-507</strain>
    </source>
</reference>
<dbReference type="AlphaFoldDB" id="A0A7C3GJ16"/>
<dbReference type="Proteomes" id="UP000886390">
    <property type="component" value="Unassembled WGS sequence"/>
</dbReference>
<proteinExistence type="predicted"/>
<gene>
    <name evidence="1" type="ORF">ENJ67_00765</name>
</gene>
<protein>
    <recommendedName>
        <fullName evidence="2">Rhodanese domain-containing protein</fullName>
    </recommendedName>
</protein>
<evidence type="ECO:0000313" key="1">
    <source>
        <dbReference type="EMBL" id="HFB53238.1"/>
    </source>
</evidence>
<dbReference type="EMBL" id="DRNH01000041">
    <property type="protein sequence ID" value="HFB53238.1"/>
    <property type="molecule type" value="Genomic_DNA"/>
</dbReference>
<sequence length="109" mass="12931">MNYPNEWTQKEFLENKKRLEKEGKKVVLVDTILSPIEKADTVTYNPYELKNYPEGSVFVFYCDTGKATLDRLKEYKEKFPKQHCISLKGGRGYWRKNMQLLDDNDTQEN</sequence>
<evidence type="ECO:0008006" key="2">
    <source>
        <dbReference type="Google" id="ProtNLM"/>
    </source>
</evidence>